<sequence>MLNVDIGVKVKPETGRVMRIGELSRRTGLSTRMLRYYEQEGLIHPERGANGYRDYTDDDVARAKLIRDLVGSGVPTRLVSIVLEQRDDREGTWTSKCDRDFAARLVGEIEDLDGRIACLTRSRDALGELLRLTLTHVGSREASV</sequence>
<dbReference type="PANTHER" id="PTHR30204">
    <property type="entry name" value="REDOX-CYCLING DRUG-SENSING TRANSCRIPTIONAL ACTIVATOR SOXR"/>
    <property type="match status" value="1"/>
</dbReference>
<dbReference type="EMBL" id="VLJT01000001">
    <property type="protein sequence ID" value="TWH24652.1"/>
    <property type="molecule type" value="Genomic_DNA"/>
</dbReference>
<accession>A0A562ERV0</accession>
<dbReference type="PRINTS" id="PR00040">
    <property type="entry name" value="HTHMERR"/>
</dbReference>
<dbReference type="InterPro" id="IPR047057">
    <property type="entry name" value="MerR_fam"/>
</dbReference>
<dbReference type="Gene3D" id="1.10.1660.10">
    <property type="match status" value="1"/>
</dbReference>
<dbReference type="GO" id="GO:0003677">
    <property type="term" value="F:DNA binding"/>
    <property type="evidence" value="ECO:0007669"/>
    <property type="project" value="UniProtKB-KW"/>
</dbReference>
<feature type="domain" description="HTH merR-type" evidence="2">
    <location>
        <begin position="17"/>
        <end position="69"/>
    </location>
</feature>
<dbReference type="GO" id="GO:0003700">
    <property type="term" value="F:DNA-binding transcription factor activity"/>
    <property type="evidence" value="ECO:0007669"/>
    <property type="project" value="InterPro"/>
</dbReference>
<dbReference type="PANTHER" id="PTHR30204:SF93">
    <property type="entry name" value="HTH MERR-TYPE DOMAIN-CONTAINING PROTEIN"/>
    <property type="match status" value="1"/>
</dbReference>
<dbReference type="AlphaFoldDB" id="A0A562ERV0"/>
<dbReference type="PROSITE" id="PS00552">
    <property type="entry name" value="HTH_MERR_1"/>
    <property type="match status" value="1"/>
</dbReference>
<dbReference type="InterPro" id="IPR009061">
    <property type="entry name" value="DNA-bd_dom_put_sf"/>
</dbReference>
<proteinExistence type="predicted"/>
<evidence type="ECO:0000313" key="3">
    <source>
        <dbReference type="EMBL" id="TWH24652.1"/>
    </source>
</evidence>
<protein>
    <submittedName>
        <fullName evidence="3">DNA-binding transcriptional MerR regulator</fullName>
    </submittedName>
</protein>
<evidence type="ECO:0000259" key="2">
    <source>
        <dbReference type="PROSITE" id="PS50937"/>
    </source>
</evidence>
<keyword evidence="1 3" id="KW-0238">DNA-binding</keyword>
<name>A0A562ERV0_RHORH</name>
<dbReference type="PROSITE" id="PS50937">
    <property type="entry name" value="HTH_MERR_2"/>
    <property type="match status" value="1"/>
</dbReference>
<dbReference type="SUPFAM" id="SSF46955">
    <property type="entry name" value="Putative DNA-binding domain"/>
    <property type="match status" value="1"/>
</dbReference>
<dbReference type="InterPro" id="IPR000551">
    <property type="entry name" value="MerR-type_HTH_dom"/>
</dbReference>
<comment type="caution">
    <text evidence="3">The sequence shown here is derived from an EMBL/GenBank/DDBJ whole genome shotgun (WGS) entry which is preliminary data.</text>
</comment>
<evidence type="ECO:0000256" key="1">
    <source>
        <dbReference type="ARBA" id="ARBA00023125"/>
    </source>
</evidence>
<reference evidence="3 4" key="1">
    <citation type="submission" date="2019-07" db="EMBL/GenBank/DDBJ databases">
        <title>Genome sequencing of lignin-degrading bacterial isolates.</title>
        <authorList>
            <person name="Gladden J."/>
        </authorList>
    </citation>
    <scope>NUCLEOTIDE SEQUENCE [LARGE SCALE GENOMIC DNA]</scope>
    <source>
        <strain evidence="3 4">J45</strain>
    </source>
</reference>
<dbReference type="Pfam" id="PF13411">
    <property type="entry name" value="MerR_1"/>
    <property type="match status" value="1"/>
</dbReference>
<evidence type="ECO:0000313" key="4">
    <source>
        <dbReference type="Proteomes" id="UP000317573"/>
    </source>
</evidence>
<dbReference type="Proteomes" id="UP000317573">
    <property type="component" value="Unassembled WGS sequence"/>
</dbReference>
<dbReference type="SMART" id="SM00422">
    <property type="entry name" value="HTH_MERR"/>
    <property type="match status" value="1"/>
</dbReference>
<organism evidence="3 4">
    <name type="scientific">Rhodococcus rhodochrous J45</name>
    <dbReference type="NCBI Taxonomy" id="935266"/>
    <lineage>
        <taxon>Bacteria</taxon>
        <taxon>Bacillati</taxon>
        <taxon>Actinomycetota</taxon>
        <taxon>Actinomycetes</taxon>
        <taxon>Mycobacteriales</taxon>
        <taxon>Nocardiaceae</taxon>
        <taxon>Rhodococcus</taxon>
    </lineage>
</organism>
<gene>
    <name evidence="3" type="ORF">L618_000100001050</name>
</gene>